<keyword evidence="3" id="KW-0804">Transcription</keyword>
<dbReference type="PANTHER" id="PTHR43280">
    <property type="entry name" value="ARAC-FAMILY TRANSCRIPTIONAL REGULATOR"/>
    <property type="match status" value="1"/>
</dbReference>
<evidence type="ECO:0000256" key="1">
    <source>
        <dbReference type="ARBA" id="ARBA00023015"/>
    </source>
</evidence>
<keyword evidence="2" id="KW-0238">DNA-binding</keyword>
<dbReference type="KEGG" id="marb:CJ263_11550"/>
<dbReference type="InterPro" id="IPR018060">
    <property type="entry name" value="HTH_AraC"/>
</dbReference>
<evidence type="ECO:0000256" key="2">
    <source>
        <dbReference type="ARBA" id="ARBA00023125"/>
    </source>
</evidence>
<dbReference type="SUPFAM" id="SSF46689">
    <property type="entry name" value="Homeodomain-like"/>
    <property type="match status" value="1"/>
</dbReference>
<reference evidence="4 5" key="1">
    <citation type="submission" date="2017-08" db="EMBL/GenBank/DDBJ databases">
        <title>The complete genome sequence of Maribacter sp. B1, isolated from deep-sea sediment.</title>
        <authorList>
            <person name="Wu Y.-H."/>
            <person name="Cheng H."/>
            <person name="Xu X.-W."/>
        </authorList>
    </citation>
    <scope>NUCLEOTIDE SEQUENCE [LARGE SCALE GENOMIC DNA]</scope>
    <source>
        <strain evidence="4 5">B1</strain>
    </source>
</reference>
<keyword evidence="5" id="KW-1185">Reference proteome</keyword>
<dbReference type="GO" id="GO:0003700">
    <property type="term" value="F:DNA-binding transcription factor activity"/>
    <property type="evidence" value="ECO:0007669"/>
    <property type="project" value="InterPro"/>
</dbReference>
<keyword evidence="1" id="KW-0805">Transcription regulation</keyword>
<dbReference type="AlphaFoldDB" id="A0A223V7H2"/>
<dbReference type="OrthoDB" id="952277at2"/>
<dbReference type="GO" id="GO:0043565">
    <property type="term" value="F:sequence-specific DNA binding"/>
    <property type="evidence" value="ECO:0007669"/>
    <property type="project" value="InterPro"/>
</dbReference>
<dbReference type="Pfam" id="PF12833">
    <property type="entry name" value="HTH_18"/>
    <property type="match status" value="1"/>
</dbReference>
<accession>A0A223V7H2</accession>
<proteinExistence type="predicted"/>
<evidence type="ECO:0000313" key="4">
    <source>
        <dbReference type="EMBL" id="ASV30799.1"/>
    </source>
</evidence>
<dbReference type="SMART" id="SM00342">
    <property type="entry name" value="HTH_ARAC"/>
    <property type="match status" value="1"/>
</dbReference>
<name>A0A223V7H2_9FLAO</name>
<dbReference type="InterPro" id="IPR009057">
    <property type="entry name" value="Homeodomain-like_sf"/>
</dbReference>
<dbReference type="RefSeq" id="WP_094997417.1">
    <property type="nucleotide sequence ID" value="NZ_BMJL01000003.1"/>
</dbReference>
<dbReference type="Gene3D" id="1.10.10.60">
    <property type="entry name" value="Homeodomain-like"/>
    <property type="match status" value="1"/>
</dbReference>
<dbReference type="EMBL" id="CP022957">
    <property type="protein sequence ID" value="ASV30799.1"/>
    <property type="molecule type" value="Genomic_DNA"/>
</dbReference>
<dbReference type="PANTHER" id="PTHR43280:SF2">
    <property type="entry name" value="HTH-TYPE TRANSCRIPTIONAL REGULATOR EXSA"/>
    <property type="match status" value="1"/>
</dbReference>
<evidence type="ECO:0000256" key="3">
    <source>
        <dbReference type="ARBA" id="ARBA00023163"/>
    </source>
</evidence>
<evidence type="ECO:0000313" key="5">
    <source>
        <dbReference type="Proteomes" id="UP000215244"/>
    </source>
</evidence>
<gene>
    <name evidence="4" type="ORF">CJ263_11550</name>
</gene>
<dbReference type="Proteomes" id="UP000215244">
    <property type="component" value="Chromosome"/>
</dbReference>
<sequence length="183" mass="20970">MKLELIYDVDKLVLEVVKRTVGSLGLEVESIQENSVKLSDDTEDKELRELAMALEPYGIIIEQGDETDLLVQIKILIKKYVRGEYDRNVSISKMLSETLGYSYSYLSNHFTSRTFMTIENFYVLIRIEKVKELLNDGQNTLSDIAYTLNFSSVPHLSGQFKKVTGLTITQYLKIRNNTIDTVN</sequence>
<dbReference type="PROSITE" id="PS01124">
    <property type="entry name" value="HTH_ARAC_FAMILY_2"/>
    <property type="match status" value="1"/>
</dbReference>
<protein>
    <submittedName>
        <fullName evidence="4">Uncharacterized protein</fullName>
    </submittedName>
</protein>
<organism evidence="4 5">
    <name type="scientific">Maribacter cobaltidurans</name>
    <dbReference type="NCBI Taxonomy" id="1178778"/>
    <lineage>
        <taxon>Bacteria</taxon>
        <taxon>Pseudomonadati</taxon>
        <taxon>Bacteroidota</taxon>
        <taxon>Flavobacteriia</taxon>
        <taxon>Flavobacteriales</taxon>
        <taxon>Flavobacteriaceae</taxon>
        <taxon>Maribacter</taxon>
    </lineage>
</organism>